<dbReference type="AlphaFoldDB" id="A0A0E0R7G0"/>
<evidence type="ECO:0000313" key="1">
    <source>
        <dbReference type="EnsemblPlants" id="ORUFI11G11550.3"/>
    </source>
</evidence>
<evidence type="ECO:0000313" key="2">
    <source>
        <dbReference type="Proteomes" id="UP000008022"/>
    </source>
</evidence>
<reference evidence="1" key="2">
    <citation type="submission" date="2015-06" db="UniProtKB">
        <authorList>
            <consortium name="EnsemblPlants"/>
        </authorList>
    </citation>
    <scope>IDENTIFICATION</scope>
</reference>
<dbReference type="Proteomes" id="UP000008022">
    <property type="component" value="Unassembled WGS sequence"/>
</dbReference>
<accession>A0A0E0R7G0</accession>
<sequence length="57" mass="6088">MPVPPSTATGLEPRLGTTTFVPPLCAKRIPRFSTHRLSTGKTRTAGRSIAAGCYLVF</sequence>
<dbReference type="HOGENOM" id="CLU_2999828_0_0_1"/>
<protein>
    <submittedName>
        <fullName evidence="1">Uncharacterized protein</fullName>
    </submittedName>
</protein>
<name>A0A0E0R7G0_ORYRU</name>
<proteinExistence type="predicted"/>
<organism evidence="1 2">
    <name type="scientific">Oryza rufipogon</name>
    <name type="common">Brownbeard rice</name>
    <name type="synonym">Asian wild rice</name>
    <dbReference type="NCBI Taxonomy" id="4529"/>
    <lineage>
        <taxon>Eukaryota</taxon>
        <taxon>Viridiplantae</taxon>
        <taxon>Streptophyta</taxon>
        <taxon>Embryophyta</taxon>
        <taxon>Tracheophyta</taxon>
        <taxon>Spermatophyta</taxon>
        <taxon>Magnoliopsida</taxon>
        <taxon>Liliopsida</taxon>
        <taxon>Poales</taxon>
        <taxon>Poaceae</taxon>
        <taxon>BOP clade</taxon>
        <taxon>Oryzoideae</taxon>
        <taxon>Oryzeae</taxon>
        <taxon>Oryzinae</taxon>
        <taxon>Oryza</taxon>
    </lineage>
</organism>
<keyword evidence="2" id="KW-1185">Reference proteome</keyword>
<reference evidence="2" key="1">
    <citation type="submission" date="2013-06" db="EMBL/GenBank/DDBJ databases">
        <authorList>
            <person name="Zhao Q."/>
        </authorList>
    </citation>
    <scope>NUCLEOTIDE SEQUENCE</scope>
    <source>
        <strain evidence="2">cv. W1943</strain>
    </source>
</reference>
<dbReference type="Gramene" id="ORUFI11G11550.3">
    <property type="protein sequence ID" value="ORUFI11G11550.3"/>
    <property type="gene ID" value="ORUFI11G11550"/>
</dbReference>
<dbReference type="EnsemblPlants" id="ORUFI11G11550.3">
    <property type="protein sequence ID" value="ORUFI11G11550.3"/>
    <property type="gene ID" value="ORUFI11G11550"/>
</dbReference>